<evidence type="ECO:0000256" key="3">
    <source>
        <dbReference type="ARBA" id="ARBA00022729"/>
    </source>
</evidence>
<dbReference type="InterPro" id="IPR033121">
    <property type="entry name" value="PEPTIDASE_A1"/>
</dbReference>
<sequence length="873" mass="97741">MRIPSASRNLEPLKIELKRKTRQLKNQTSPPLVYNDAPLGVGLGTHYAELYIGIPPQRASVILDTGSGLTAFPCDKCVDCGTHTDPKFDATKSTSINFVQCKYEEGCDTCRDNLCVIHQRYSEGSMWEAVVMQDLIWVGNVDSDRAEMIMRRYGIRFKFGCQTRETGLFITQVENGIMGLGIGRNNIATEMYKAKRVEEHKFALCFGQKGGSFVIGGVDYSHHTTKIAYTPLAKHGTSNYPIEVKDVRIGGISLQVDAEHFKSGRGAIVDSGTTDTYFPSAAATPFQEAFKRITGVEYNENKMNLTPEMVETLPNVSLIIAGEDGEDFEISLNASDYILNDSNHHFFGTLHFSERRGAVLGASIMMGYDVIFDLEKKRVGFAEATCDGKGHPITLPLKPLAPIAKDVSSNTNSLVNVKNASHTYLMVPVIIIGIIGLIIAGILWKGKSRSTWKALTTEQTMSDSENDEDLVESKQPESADRALRPITRSAITLRAFSPMKFGKVLQKATQMSSSEWESHWVDYKVLKRIIKDCAQLSTKEKLRSKQGQKVARLVRVDNDTIRQSPDEMNFFRTLRVEIKKIATFFVKEQAKFTGQIGALEAQFQQLKTSPSASIQMELMKSCVNVYKDLLLLENFAVMNFCGISKILKKHDKWTGYATRHKFMHTILMKQPFATYCPLLKMINRLEQIFMEATGCSIDEHDSQKCKKEELLKRAKTESVQESEISADSNLTSDKHSKENDGNAVKTDAEKRQCHVERDRDSTHSEENSVSLDQVHALRDDVWQLKILESDAYDQEEDVESQHDLPLPEIEEEEESKKSELEGNDEDGKEQVTDDEACSVDESNVGVTDSDNNGVRKASVKQAKGKMSVSTILN</sequence>
<keyword evidence="4 7" id="KW-0378">Hydrolase</keyword>
<reference evidence="12" key="2">
    <citation type="submission" date="2011-02" db="EMBL/GenBank/DDBJ databases">
        <authorList>
            <person name="MacLean D."/>
        </authorList>
    </citation>
    <scope>NUCLEOTIDE SEQUENCE</scope>
</reference>
<dbReference type="SUPFAM" id="SSF50630">
    <property type="entry name" value="Acid proteases"/>
    <property type="match status" value="1"/>
</dbReference>
<keyword evidence="2 7" id="KW-0645">Protease</keyword>
<dbReference type="Pfam" id="PF00026">
    <property type="entry name" value="Asp"/>
    <property type="match status" value="1"/>
</dbReference>
<feature type="compositionally biased region" description="Polar residues" evidence="8">
    <location>
        <begin position="840"/>
        <end position="852"/>
    </location>
</feature>
<dbReference type="Pfam" id="PF03105">
    <property type="entry name" value="SPX"/>
    <property type="match status" value="1"/>
</dbReference>
<evidence type="ECO:0000256" key="8">
    <source>
        <dbReference type="SAM" id="MobiDB-lite"/>
    </source>
</evidence>
<evidence type="ECO:0000313" key="12">
    <source>
        <dbReference type="EMBL" id="CCA17657.1"/>
    </source>
</evidence>
<dbReference type="PANTHER" id="PTHR13683">
    <property type="entry name" value="ASPARTYL PROTEASES"/>
    <property type="match status" value="1"/>
</dbReference>
<dbReference type="GO" id="GO:0012505">
    <property type="term" value="C:endomembrane system"/>
    <property type="evidence" value="ECO:0007669"/>
    <property type="project" value="UniProtKB-SubCell"/>
</dbReference>
<dbReference type="GO" id="GO:0004190">
    <property type="term" value="F:aspartic-type endopeptidase activity"/>
    <property type="evidence" value="ECO:0007669"/>
    <property type="project" value="UniProtKB-KW"/>
</dbReference>
<keyword evidence="9" id="KW-1133">Transmembrane helix</keyword>
<dbReference type="InterPro" id="IPR034164">
    <property type="entry name" value="Pepsin-like_dom"/>
</dbReference>
<feature type="domain" description="SPX" evidence="10">
    <location>
        <begin position="499"/>
        <end position="664"/>
    </location>
</feature>
<evidence type="ECO:0000256" key="1">
    <source>
        <dbReference type="ARBA" id="ARBA00007447"/>
    </source>
</evidence>
<organism evidence="12">
    <name type="scientific">Albugo laibachii Nc14</name>
    <dbReference type="NCBI Taxonomy" id="890382"/>
    <lineage>
        <taxon>Eukaryota</taxon>
        <taxon>Sar</taxon>
        <taxon>Stramenopiles</taxon>
        <taxon>Oomycota</taxon>
        <taxon>Peronosporomycetes</taxon>
        <taxon>Albuginales</taxon>
        <taxon>Albuginaceae</taxon>
        <taxon>Albugo</taxon>
    </lineage>
</organism>
<evidence type="ECO:0000259" key="10">
    <source>
        <dbReference type="PROSITE" id="PS51382"/>
    </source>
</evidence>
<evidence type="ECO:0000256" key="9">
    <source>
        <dbReference type="SAM" id="Phobius"/>
    </source>
</evidence>
<keyword evidence="3" id="KW-0732">Signal</keyword>
<dbReference type="InterPro" id="IPR001461">
    <property type="entry name" value="Aspartic_peptidase_A1"/>
</dbReference>
<feature type="compositionally biased region" description="Acidic residues" evidence="8">
    <location>
        <begin position="821"/>
        <end position="838"/>
    </location>
</feature>
<feature type="compositionally biased region" description="Polar residues" evidence="8">
    <location>
        <begin position="719"/>
        <end position="731"/>
    </location>
</feature>
<dbReference type="PROSITE" id="PS51767">
    <property type="entry name" value="PEPTIDASE_A1"/>
    <property type="match status" value="1"/>
</dbReference>
<dbReference type="InterPro" id="IPR004331">
    <property type="entry name" value="SPX_dom"/>
</dbReference>
<reference evidence="12" key="1">
    <citation type="journal article" date="2011" name="PLoS Biol.">
        <title>Gene gain and loss during evolution of obligate parasitism in the white rust pathogen of Arabidopsis thaliana.</title>
        <authorList>
            <person name="Kemen E."/>
            <person name="Gardiner A."/>
            <person name="Schultz-Larsen T."/>
            <person name="Kemen A.C."/>
            <person name="Balmuth A.L."/>
            <person name="Robert-Seilaniantz A."/>
            <person name="Bailey K."/>
            <person name="Holub E."/>
            <person name="Studholme D.J."/>
            <person name="Maclean D."/>
            <person name="Jones J.D."/>
        </authorList>
    </citation>
    <scope>NUCLEOTIDE SEQUENCE</scope>
</reference>
<dbReference type="AlphaFoldDB" id="F0W945"/>
<proteinExistence type="inferred from homology"/>
<dbReference type="PROSITE" id="PS00141">
    <property type="entry name" value="ASP_PROTEASE"/>
    <property type="match status" value="1"/>
</dbReference>
<feature type="region of interest" description="Disordered" evidence="8">
    <location>
        <begin position="716"/>
        <end position="771"/>
    </location>
</feature>
<evidence type="ECO:0000256" key="7">
    <source>
        <dbReference type="RuleBase" id="RU000454"/>
    </source>
</evidence>
<accession>F0W945</accession>
<gene>
    <name evidence="12" type="primary">AlNc14C38G3311</name>
    <name evidence="12" type="ORF">ALNC14_038000</name>
</gene>
<dbReference type="GO" id="GO:0006508">
    <property type="term" value="P:proteolysis"/>
    <property type="evidence" value="ECO:0007669"/>
    <property type="project" value="UniProtKB-KW"/>
</dbReference>
<feature type="region of interest" description="Disordered" evidence="8">
    <location>
        <begin position="793"/>
        <end position="873"/>
    </location>
</feature>
<evidence type="ECO:0000259" key="11">
    <source>
        <dbReference type="PROSITE" id="PS51767"/>
    </source>
</evidence>
<comment type="similarity">
    <text evidence="1 7">Belongs to the peptidase A1 family.</text>
</comment>
<evidence type="ECO:0000256" key="4">
    <source>
        <dbReference type="ARBA" id="ARBA00022801"/>
    </source>
</evidence>
<feature type="active site" evidence="6">
    <location>
        <position position="64"/>
    </location>
</feature>
<feature type="domain" description="Peptidase A1" evidence="11">
    <location>
        <begin position="46"/>
        <end position="382"/>
    </location>
</feature>
<keyword evidence="9" id="KW-0472">Membrane</keyword>
<dbReference type="PANTHER" id="PTHR13683:SF375">
    <property type="entry name" value="PEPTIDASE A1 DOMAIN-CONTAINING PROTEIN"/>
    <property type="match status" value="1"/>
</dbReference>
<dbReference type="InterPro" id="IPR021109">
    <property type="entry name" value="Peptidase_aspartic_dom_sf"/>
</dbReference>
<protein>
    <submittedName>
        <fullName evidence="12">Uncharacterized protein AlNc14C38G3311</fullName>
    </submittedName>
</protein>
<comment type="subcellular location">
    <subcellularLocation>
        <location evidence="5">Endomembrane system</location>
        <topology evidence="5">Single-pass type I membrane protein</topology>
    </subcellularLocation>
</comment>
<dbReference type="PRINTS" id="PR00792">
    <property type="entry name" value="PEPSIN"/>
</dbReference>
<feature type="transmembrane region" description="Helical" evidence="9">
    <location>
        <begin position="424"/>
        <end position="444"/>
    </location>
</feature>
<dbReference type="CDD" id="cd14447">
    <property type="entry name" value="SPX"/>
    <property type="match status" value="1"/>
</dbReference>
<dbReference type="HOGENOM" id="CLU_329125_0_0_1"/>
<dbReference type="PROSITE" id="PS51382">
    <property type="entry name" value="SPX"/>
    <property type="match status" value="1"/>
</dbReference>
<feature type="compositionally biased region" description="Basic and acidic residues" evidence="8">
    <location>
        <begin position="732"/>
        <end position="766"/>
    </location>
</feature>
<feature type="region of interest" description="Disordered" evidence="8">
    <location>
        <begin position="457"/>
        <end position="479"/>
    </location>
</feature>
<evidence type="ECO:0000256" key="2">
    <source>
        <dbReference type="ARBA" id="ARBA00022670"/>
    </source>
</evidence>
<dbReference type="CDD" id="cd05471">
    <property type="entry name" value="pepsin_like"/>
    <property type="match status" value="1"/>
</dbReference>
<dbReference type="Gene3D" id="2.40.70.10">
    <property type="entry name" value="Acid Proteases"/>
    <property type="match status" value="2"/>
</dbReference>
<dbReference type="InterPro" id="IPR001969">
    <property type="entry name" value="Aspartic_peptidase_AS"/>
</dbReference>
<feature type="active site" evidence="6">
    <location>
        <position position="270"/>
    </location>
</feature>
<dbReference type="EMBL" id="FR824083">
    <property type="protein sequence ID" value="CCA17657.1"/>
    <property type="molecule type" value="Genomic_DNA"/>
</dbReference>
<evidence type="ECO:0000256" key="6">
    <source>
        <dbReference type="PIRSR" id="PIRSR601461-1"/>
    </source>
</evidence>
<evidence type="ECO:0000256" key="5">
    <source>
        <dbReference type="ARBA" id="ARBA00046288"/>
    </source>
</evidence>
<name>F0W945_9STRA</name>
<keyword evidence="7" id="KW-0064">Aspartyl protease</keyword>
<keyword evidence="9" id="KW-0812">Transmembrane</keyword>